<proteinExistence type="predicted"/>
<evidence type="ECO:0000313" key="1">
    <source>
        <dbReference type="EMBL" id="MBX47200.1"/>
    </source>
</evidence>
<dbReference type="EMBL" id="GGEC01066716">
    <property type="protein sequence ID" value="MBX47200.1"/>
    <property type="molecule type" value="Transcribed_RNA"/>
</dbReference>
<reference evidence="1" key="1">
    <citation type="submission" date="2018-02" db="EMBL/GenBank/DDBJ databases">
        <title>Rhizophora mucronata_Transcriptome.</title>
        <authorList>
            <person name="Meera S.P."/>
            <person name="Sreeshan A."/>
            <person name="Augustine A."/>
        </authorList>
    </citation>
    <scope>NUCLEOTIDE SEQUENCE</scope>
    <source>
        <tissue evidence="1">Leaf</tissue>
    </source>
</reference>
<accession>A0A2P2NXK7</accession>
<protein>
    <submittedName>
        <fullName evidence="1">Uncharacterized protein</fullName>
    </submittedName>
</protein>
<sequence length="53" mass="6133">MLSMGHIFTQPHISKLRFSWKLDILWTTNSNCIGAGISNEHNAVFIRLFSHYV</sequence>
<organism evidence="1">
    <name type="scientific">Rhizophora mucronata</name>
    <name type="common">Asiatic mangrove</name>
    <dbReference type="NCBI Taxonomy" id="61149"/>
    <lineage>
        <taxon>Eukaryota</taxon>
        <taxon>Viridiplantae</taxon>
        <taxon>Streptophyta</taxon>
        <taxon>Embryophyta</taxon>
        <taxon>Tracheophyta</taxon>
        <taxon>Spermatophyta</taxon>
        <taxon>Magnoliopsida</taxon>
        <taxon>eudicotyledons</taxon>
        <taxon>Gunneridae</taxon>
        <taxon>Pentapetalae</taxon>
        <taxon>rosids</taxon>
        <taxon>fabids</taxon>
        <taxon>Malpighiales</taxon>
        <taxon>Rhizophoraceae</taxon>
        <taxon>Rhizophora</taxon>
    </lineage>
</organism>
<dbReference type="AlphaFoldDB" id="A0A2P2NXK7"/>
<name>A0A2P2NXK7_RHIMU</name>